<dbReference type="Proteomes" id="UP000018559">
    <property type="component" value="Unassembled WGS sequence"/>
</dbReference>
<dbReference type="Pfam" id="PF03374">
    <property type="entry name" value="ANT"/>
    <property type="match status" value="1"/>
</dbReference>
<reference evidence="2 3" key="1">
    <citation type="journal article" date="2014" name="Genome Announc.">
        <title>The Genome of the Predominant Equine Lactobacillus Species, Lactobacillus equi, Is Reflective of Its Lifestyle Adaptations to an Herbivorous Host.</title>
        <authorList>
            <person name="O'Donnell M.M."/>
            <person name="Harris H.M."/>
            <person name="O'Toole P.W."/>
            <person name="Ross R.P."/>
        </authorList>
    </citation>
    <scope>NUCLEOTIDE SEQUENCE [LARGE SCALE GENOMIC DNA]</scope>
    <source>
        <strain evidence="2 3">DPC 6820</strain>
    </source>
</reference>
<dbReference type="EMBL" id="AWWH01000183">
    <property type="protein sequence ID" value="ETA73474.1"/>
    <property type="molecule type" value="Genomic_DNA"/>
</dbReference>
<proteinExistence type="predicted"/>
<evidence type="ECO:0000313" key="2">
    <source>
        <dbReference type="EMBL" id="ETA73474.1"/>
    </source>
</evidence>
<dbReference type="NCBIfam" id="TIGR02681">
    <property type="entry name" value="phage_pRha"/>
    <property type="match status" value="1"/>
</dbReference>
<dbReference type="GO" id="GO:0003677">
    <property type="term" value="F:DNA binding"/>
    <property type="evidence" value="ECO:0007669"/>
    <property type="project" value="InterPro"/>
</dbReference>
<accession>V7HTE4</accession>
<dbReference type="Pfam" id="PF09669">
    <property type="entry name" value="Phage_pRha"/>
    <property type="match status" value="1"/>
</dbReference>
<sequence length="244" mass="28385">MDDLVIMKNQQAVTTSLKVAEVFEKEHKHVMEAVRKLTAENSTVRKMFGEDSYLNSRNQSFPMFYMNRDGFTLLAMGFTGKKAMQFKLKYIQAFNRMEAQIKNGMQIKAEFRIPQTYGEALQLAADQAKQLEIQAPKVEYYESQMRNPGLMTVTEIAKDYGWTAKELNDYLKSKGIQYRQGKHWVLKRPYDKKGYGQYEGYAYNNSKGVHNNLKWTQKGKKFIYDLLAEHGILPVLEAQQINLF</sequence>
<gene>
    <name evidence="2" type="ORF">LEQ_1846</name>
</gene>
<dbReference type="InterPro" id="IPR014054">
    <property type="entry name" value="Phage_regulatory_Rha"/>
</dbReference>
<protein>
    <submittedName>
        <fullName evidence="2">Phage-related antirepressor</fullName>
    </submittedName>
</protein>
<dbReference type="AlphaFoldDB" id="V7HTE4"/>
<evidence type="ECO:0000313" key="3">
    <source>
        <dbReference type="Proteomes" id="UP000018559"/>
    </source>
</evidence>
<feature type="domain" description="Antirepressor protein C-terminal" evidence="1">
    <location>
        <begin position="129"/>
        <end position="229"/>
    </location>
</feature>
<organism evidence="2 3">
    <name type="scientific">Ligilactobacillus equi DPC 6820</name>
    <dbReference type="NCBI Taxonomy" id="1392007"/>
    <lineage>
        <taxon>Bacteria</taxon>
        <taxon>Bacillati</taxon>
        <taxon>Bacillota</taxon>
        <taxon>Bacilli</taxon>
        <taxon>Lactobacillales</taxon>
        <taxon>Lactobacillaceae</taxon>
        <taxon>Ligilactobacillus</taxon>
    </lineage>
</organism>
<keyword evidence="3" id="KW-1185">Reference proteome</keyword>
<comment type="caution">
    <text evidence="2">The sequence shown here is derived from an EMBL/GenBank/DDBJ whole genome shotgun (WGS) entry which is preliminary data.</text>
</comment>
<evidence type="ECO:0000259" key="1">
    <source>
        <dbReference type="Pfam" id="PF03374"/>
    </source>
</evidence>
<name>V7HTE4_9LACO</name>
<dbReference type="InterPro" id="IPR005039">
    <property type="entry name" value="Ant_C"/>
</dbReference>
<dbReference type="RefSeq" id="WP_023860321.1">
    <property type="nucleotide sequence ID" value="NZ_AWWH01000183.1"/>
</dbReference>
<dbReference type="PATRIC" id="fig|1392007.3.peg.1726"/>